<dbReference type="PANTHER" id="PTHR37421">
    <property type="entry name" value="UPF0260 PROTEIN YCGN"/>
    <property type="match status" value="1"/>
</dbReference>
<gene>
    <name evidence="2" type="ORF">H2508_03095</name>
</gene>
<comment type="caution">
    <text evidence="2">The sequence shown here is derived from an EMBL/GenBank/DDBJ whole genome shotgun (WGS) entry which is preliminary data.</text>
</comment>
<dbReference type="InterPro" id="IPR005358">
    <property type="entry name" value="Puta_zinc/iron-chelating_dom"/>
</dbReference>
<dbReference type="PANTHER" id="PTHR37421:SF1">
    <property type="entry name" value="UPF0260 PROTEIN YCGN"/>
    <property type="match status" value="1"/>
</dbReference>
<dbReference type="HAMAP" id="MF_00676">
    <property type="entry name" value="UPF0260"/>
    <property type="match status" value="1"/>
</dbReference>
<protein>
    <recommendedName>
        <fullName evidence="1">UPF0260 protein H2508_03095</fullName>
    </recommendedName>
</protein>
<dbReference type="InterPro" id="IPR008228">
    <property type="entry name" value="UCP006173"/>
</dbReference>
<sequence length="145" mass="16994">MTEWWNTLTLDQLSTEQWEALCDGCGRCCLHKLEDEETGEYHFTRIRCRLLDEKTSRCSDYANRLEKVADCVKLSPENTADFQWLPSTCAYRLRANGKALHDWHPLVSGDPESVRRAGMTVRNNTVSDEDVRFYEYEDHIITWID</sequence>
<dbReference type="Pfam" id="PF03692">
    <property type="entry name" value="CxxCxxCC"/>
    <property type="match status" value="1"/>
</dbReference>
<comment type="similarity">
    <text evidence="1">Belongs to the UPF0260 family.</text>
</comment>
<evidence type="ECO:0000313" key="3">
    <source>
        <dbReference type="Proteomes" id="UP000539350"/>
    </source>
</evidence>
<dbReference type="RefSeq" id="WP_182168914.1">
    <property type="nucleotide sequence ID" value="NZ_JACFXU010000013.1"/>
</dbReference>
<evidence type="ECO:0000256" key="1">
    <source>
        <dbReference type="HAMAP-Rule" id="MF_00676"/>
    </source>
</evidence>
<name>A0A7W2TUE0_9GAMM</name>
<evidence type="ECO:0000313" key="2">
    <source>
        <dbReference type="EMBL" id="MBA6412091.1"/>
    </source>
</evidence>
<reference evidence="2 3" key="1">
    <citation type="submission" date="2020-07" db="EMBL/GenBank/DDBJ databases">
        <title>Halieaceae bacterium, F7430, whole genome shotgun sequencing project.</title>
        <authorList>
            <person name="Jiang S."/>
            <person name="Liu Z.W."/>
            <person name="Du Z.J."/>
        </authorList>
    </citation>
    <scope>NUCLEOTIDE SEQUENCE [LARGE SCALE GENOMIC DNA]</scope>
    <source>
        <strain evidence="2 3">F7430</strain>
    </source>
</reference>
<dbReference type="Proteomes" id="UP000539350">
    <property type="component" value="Unassembled WGS sequence"/>
</dbReference>
<organism evidence="2 3">
    <name type="scientific">Sediminihaliea albiluteola</name>
    <dbReference type="NCBI Taxonomy" id="2758564"/>
    <lineage>
        <taxon>Bacteria</taxon>
        <taxon>Pseudomonadati</taxon>
        <taxon>Pseudomonadota</taxon>
        <taxon>Gammaproteobacteria</taxon>
        <taxon>Cellvibrionales</taxon>
        <taxon>Halieaceae</taxon>
        <taxon>Sediminihaliea</taxon>
    </lineage>
</organism>
<dbReference type="AlphaFoldDB" id="A0A7W2TUE0"/>
<dbReference type="NCBIfam" id="NF003501">
    <property type="entry name" value="PRK05170.1-5"/>
    <property type="match status" value="1"/>
</dbReference>
<dbReference type="NCBIfam" id="NF003507">
    <property type="entry name" value="PRK05170.2-5"/>
    <property type="match status" value="1"/>
</dbReference>
<dbReference type="EMBL" id="JACFXU010000013">
    <property type="protein sequence ID" value="MBA6412091.1"/>
    <property type="molecule type" value="Genomic_DNA"/>
</dbReference>
<dbReference type="PIRSF" id="PIRSF006173">
    <property type="entry name" value="UCP006173"/>
    <property type="match status" value="1"/>
</dbReference>
<keyword evidence="3" id="KW-1185">Reference proteome</keyword>
<proteinExistence type="inferred from homology"/>
<accession>A0A7W2TUE0</accession>